<feature type="compositionally biased region" description="Basic and acidic residues" evidence="2">
    <location>
        <begin position="189"/>
        <end position="198"/>
    </location>
</feature>
<evidence type="ECO:0000256" key="2">
    <source>
        <dbReference type="SAM" id="MobiDB-lite"/>
    </source>
</evidence>
<keyword evidence="4" id="KW-1185">Reference proteome</keyword>
<feature type="compositionally biased region" description="Low complexity" evidence="2">
    <location>
        <begin position="167"/>
        <end position="181"/>
    </location>
</feature>
<evidence type="ECO:0000313" key="3">
    <source>
        <dbReference type="EMBL" id="CAD2214348.1"/>
    </source>
</evidence>
<feature type="compositionally biased region" description="Polar residues" evidence="2">
    <location>
        <begin position="149"/>
        <end position="159"/>
    </location>
</feature>
<dbReference type="Proteomes" id="UP000515908">
    <property type="component" value="Chromosome 03"/>
</dbReference>
<dbReference type="EMBL" id="LR877147">
    <property type="protein sequence ID" value="CAD2214348.1"/>
    <property type="molecule type" value="Genomic_DNA"/>
</dbReference>
<feature type="coiled-coil region" evidence="1">
    <location>
        <begin position="29"/>
        <end position="109"/>
    </location>
</feature>
<keyword evidence="1" id="KW-0175">Coiled coil</keyword>
<dbReference type="VEuPathDB" id="TriTrypDB:ADEAN_000179300"/>
<evidence type="ECO:0000313" key="4">
    <source>
        <dbReference type="Proteomes" id="UP000515908"/>
    </source>
</evidence>
<organism evidence="3 4">
    <name type="scientific">Angomonas deanei</name>
    <dbReference type="NCBI Taxonomy" id="59799"/>
    <lineage>
        <taxon>Eukaryota</taxon>
        <taxon>Discoba</taxon>
        <taxon>Euglenozoa</taxon>
        <taxon>Kinetoplastea</taxon>
        <taxon>Metakinetoplastina</taxon>
        <taxon>Trypanosomatida</taxon>
        <taxon>Trypanosomatidae</taxon>
        <taxon>Strigomonadinae</taxon>
        <taxon>Angomonas</taxon>
    </lineage>
</organism>
<evidence type="ECO:0000256" key="1">
    <source>
        <dbReference type="SAM" id="Coils"/>
    </source>
</evidence>
<feature type="region of interest" description="Disordered" evidence="2">
    <location>
        <begin position="144"/>
        <end position="204"/>
    </location>
</feature>
<gene>
    <name evidence="3" type="ORF">ADEAN_000179300</name>
</gene>
<feature type="region of interest" description="Disordered" evidence="2">
    <location>
        <begin position="1"/>
        <end position="28"/>
    </location>
</feature>
<name>A0A7G2C3H5_9TRYP</name>
<dbReference type="AlphaFoldDB" id="A0A7G2C3H5"/>
<feature type="compositionally biased region" description="Polar residues" evidence="2">
    <location>
        <begin position="15"/>
        <end position="25"/>
    </location>
</feature>
<reference evidence="3 4" key="1">
    <citation type="submission" date="2020-08" db="EMBL/GenBank/DDBJ databases">
        <authorList>
            <person name="Newling K."/>
            <person name="Davey J."/>
            <person name="Forrester S."/>
        </authorList>
    </citation>
    <scope>NUCLEOTIDE SEQUENCE [LARGE SCALE GENOMIC DNA]</scope>
    <source>
        <strain evidence="4">Crithidia deanei Carvalho (ATCC PRA-265)</strain>
    </source>
</reference>
<protein>
    <submittedName>
        <fullName evidence="3">Uncharacterized protein</fullName>
    </submittedName>
</protein>
<proteinExistence type="predicted"/>
<sequence>MERRALPMVRAFKEGSSSSTAYTSTHDGREALQEELKAVSQQCQEIQDKLDEKEKENKTLLLQNKSDQSEILSLRQLLQQEREQHDATCKEKDRKIASLLAQVTALKETCANQQSSLALCQNDTTPSPSYNHRTGETVKSALTEKKTTEQNSFTNNVSQDDVHHNMSSSKTKSKSNFLGKLKNLRGKNNNKELKHNKENNNVSM</sequence>
<accession>A0A7G2C3H5</accession>